<reference evidence="4 7" key="2">
    <citation type="submission" date="2020-10" db="EMBL/GenBank/DDBJ databases">
        <title>Genome sequences of Pseudomonas isolates.</title>
        <authorList>
            <person name="Wessels L."/>
            <person name="Reich F."/>
            <person name="Hammerl J."/>
        </authorList>
    </citation>
    <scope>NUCLEOTIDE SEQUENCE [LARGE SCALE GENOMIC DNA]</scope>
    <source>
        <strain evidence="4 7">20-MO00624-0</strain>
    </source>
</reference>
<dbReference type="SUPFAM" id="SSF55729">
    <property type="entry name" value="Acyl-CoA N-acyltransferases (Nat)"/>
    <property type="match status" value="1"/>
</dbReference>
<evidence type="ECO:0000256" key="2">
    <source>
        <dbReference type="ARBA" id="ARBA00023315"/>
    </source>
</evidence>
<evidence type="ECO:0000313" key="4">
    <source>
        <dbReference type="EMBL" id="MBF8639851.1"/>
    </source>
</evidence>
<dbReference type="InterPro" id="IPR050832">
    <property type="entry name" value="Bact_Acetyltransf"/>
</dbReference>
<accession>A0A2X2CNI0</accession>
<dbReference type="Gene3D" id="3.40.630.30">
    <property type="match status" value="1"/>
</dbReference>
<reference evidence="5 6" key="1">
    <citation type="submission" date="2018-06" db="EMBL/GenBank/DDBJ databases">
        <authorList>
            <consortium name="Pathogen Informatics"/>
            <person name="Doyle S."/>
        </authorList>
    </citation>
    <scope>NUCLEOTIDE SEQUENCE [LARGE SCALE GENOMIC DNA]</scope>
    <source>
        <strain evidence="5 6">NCTC11842</strain>
    </source>
</reference>
<evidence type="ECO:0000313" key="5">
    <source>
        <dbReference type="EMBL" id="SPZ08271.1"/>
    </source>
</evidence>
<proteinExistence type="predicted"/>
<dbReference type="EMBL" id="UAUF01000012">
    <property type="protein sequence ID" value="SPZ08271.1"/>
    <property type="molecule type" value="Genomic_DNA"/>
</dbReference>
<dbReference type="EMBL" id="JADMCD010000002">
    <property type="protein sequence ID" value="MBF8639851.1"/>
    <property type="molecule type" value="Genomic_DNA"/>
</dbReference>
<evidence type="ECO:0000313" key="6">
    <source>
        <dbReference type="Proteomes" id="UP000250443"/>
    </source>
</evidence>
<feature type="domain" description="N-acetyltransferase" evidence="3">
    <location>
        <begin position="4"/>
        <end position="141"/>
    </location>
</feature>
<dbReference type="GO" id="GO:0016747">
    <property type="term" value="F:acyltransferase activity, transferring groups other than amino-acyl groups"/>
    <property type="evidence" value="ECO:0007669"/>
    <property type="project" value="InterPro"/>
</dbReference>
<dbReference type="Proteomes" id="UP000250443">
    <property type="component" value="Unassembled WGS sequence"/>
</dbReference>
<dbReference type="InterPro" id="IPR057691">
    <property type="entry name" value="DUF7931"/>
</dbReference>
<keyword evidence="1 5" id="KW-0808">Transferase</keyword>
<sequence length="310" mass="35658">MSDLSIRVADWKRDNEALRHIRETVFVQEQAVPPEMEWDSEDEHAIHFLAQEGLYPVGTARLLEDGRIGRVAVLRDWRGLNVGSTIMHAVISEAERRGLHRQVLSAQIQAIPFYQRLGFTVTSDEYLEAGIAHVDMTRHSTLEQTETVAADEKREMRFETPDAAALHIVELLSQARRSICIYSPDFEPQLYNRSDVEHAITRFLLAHPRNRLRVLLKDSGQAVRQSHRLINLARRLTSNFLIRRRSPDYPADDTAYVLIDDQGLVIRNNPQLYTGTAYYNARATVRLQQSRFDSIWQTSQSDPNVRSMVL</sequence>
<name>A0A2X2CNI0_PSELU</name>
<dbReference type="InterPro" id="IPR016181">
    <property type="entry name" value="Acyl_CoA_acyltransferase"/>
</dbReference>
<evidence type="ECO:0000256" key="1">
    <source>
        <dbReference type="ARBA" id="ARBA00022679"/>
    </source>
</evidence>
<gene>
    <name evidence="4" type="ORF">IRZ65_04025</name>
    <name evidence="5" type="ORF">NCTC11842_02699</name>
</gene>
<evidence type="ECO:0000259" key="3">
    <source>
        <dbReference type="PROSITE" id="PS51186"/>
    </source>
</evidence>
<organism evidence="5 6">
    <name type="scientific">Pseudomonas luteola</name>
    <dbReference type="NCBI Taxonomy" id="47886"/>
    <lineage>
        <taxon>Bacteria</taxon>
        <taxon>Pseudomonadati</taxon>
        <taxon>Pseudomonadota</taxon>
        <taxon>Gammaproteobacteria</taxon>
        <taxon>Pseudomonadales</taxon>
        <taxon>Pseudomonadaceae</taxon>
        <taxon>Pseudomonas</taxon>
    </lineage>
</organism>
<dbReference type="Pfam" id="PF25559">
    <property type="entry name" value="DUF7931"/>
    <property type="match status" value="1"/>
</dbReference>
<dbReference type="InterPro" id="IPR000182">
    <property type="entry name" value="GNAT_dom"/>
</dbReference>
<dbReference type="AlphaFoldDB" id="A0A2X2CNI0"/>
<dbReference type="PROSITE" id="PS51186">
    <property type="entry name" value="GNAT"/>
    <property type="match status" value="1"/>
</dbReference>
<dbReference type="PANTHER" id="PTHR43877">
    <property type="entry name" value="AMINOALKYLPHOSPHONATE N-ACETYLTRANSFERASE-RELATED-RELATED"/>
    <property type="match status" value="1"/>
</dbReference>
<keyword evidence="7" id="KW-1185">Reference proteome</keyword>
<protein>
    <submittedName>
        <fullName evidence="5">GCN5-related N-acetyltransferase</fullName>
    </submittedName>
    <submittedName>
        <fullName evidence="4">GNAT family N-acetyltransferase</fullName>
    </submittedName>
</protein>
<dbReference type="CDD" id="cd04301">
    <property type="entry name" value="NAT_SF"/>
    <property type="match status" value="1"/>
</dbReference>
<keyword evidence="2" id="KW-0012">Acyltransferase</keyword>
<dbReference type="Proteomes" id="UP000626180">
    <property type="component" value="Unassembled WGS sequence"/>
</dbReference>
<dbReference type="Pfam" id="PF13673">
    <property type="entry name" value="Acetyltransf_10"/>
    <property type="match status" value="1"/>
</dbReference>
<evidence type="ECO:0000313" key="7">
    <source>
        <dbReference type="Proteomes" id="UP000626180"/>
    </source>
</evidence>